<feature type="compositionally biased region" description="Basic and acidic residues" evidence="19">
    <location>
        <begin position="514"/>
        <end position="533"/>
    </location>
</feature>
<feature type="domain" description="Histone deacetylase interacting" evidence="20">
    <location>
        <begin position="708"/>
        <end position="808"/>
    </location>
</feature>
<feature type="region of interest" description="Disordered" evidence="19">
    <location>
        <begin position="413"/>
        <end position="432"/>
    </location>
</feature>
<comment type="function">
    <text evidence="13">Acts as a transcriptional repressor. Corepressor for REST. Interacts with MXI1 to repress MYC responsive genes and antagonize MYC oncogenic activities. Also interacts with MXD1-MAX heterodimers to repress transcription by tethering SIN3A to DNA. Acts cooperatively with OGT to repress transcription in parallel with histone deacetylation. Involved in the control of the circadian rhythms. Required for the transcriptional repression of circadian target genes, such as PER1, mediated by the large PER complex through histone deacetylation. Cooperates with FOXK1 to regulate cell cycle progression probably by repressing cell cycle inhibitor genes expression. Required for cortical neuron differentiation and callosal axon elongation.</text>
</comment>
<feature type="region of interest" description="Disordered" evidence="19">
    <location>
        <begin position="1289"/>
        <end position="1316"/>
    </location>
</feature>
<evidence type="ECO:0000256" key="11">
    <source>
        <dbReference type="ARBA" id="ARBA00023163"/>
    </source>
</evidence>
<evidence type="ECO:0000256" key="18">
    <source>
        <dbReference type="PROSITE-ProRule" id="PRU00810"/>
    </source>
</evidence>
<evidence type="ECO:0000256" key="4">
    <source>
        <dbReference type="ARBA" id="ARBA00022553"/>
    </source>
</evidence>
<dbReference type="GO" id="GO:0061629">
    <property type="term" value="F:RNA polymerase II-specific DNA-binding transcription factor binding"/>
    <property type="evidence" value="ECO:0007669"/>
    <property type="project" value="UniProtKB-ARBA"/>
</dbReference>
<dbReference type="InterPro" id="IPR013194">
    <property type="entry name" value="HDAC_interact_dom"/>
</dbReference>
<evidence type="ECO:0000256" key="12">
    <source>
        <dbReference type="ARBA" id="ARBA00023242"/>
    </source>
</evidence>
<evidence type="ECO:0000256" key="8">
    <source>
        <dbReference type="ARBA" id="ARBA00023015"/>
    </source>
</evidence>
<keyword evidence="4" id="KW-0597">Phosphoprotein</keyword>
<dbReference type="PROSITE" id="PS51477">
    <property type="entry name" value="PAH"/>
    <property type="match status" value="3"/>
</dbReference>
<dbReference type="InParanoid" id="E2AFC5"/>
<dbReference type="SMART" id="SM00761">
    <property type="entry name" value="HDAC_interact"/>
    <property type="match status" value="1"/>
</dbReference>
<keyword evidence="5" id="KW-0677">Repeat</keyword>
<dbReference type="Gene3D" id="1.20.1160.11">
    <property type="entry name" value="Paired amphipathic helix"/>
    <property type="match status" value="3"/>
</dbReference>
<feature type="compositionally biased region" description="Polar residues" evidence="19">
    <location>
        <begin position="1028"/>
        <end position="1039"/>
    </location>
</feature>
<dbReference type="SUPFAM" id="SSF47762">
    <property type="entry name" value="PAH2 domain"/>
    <property type="match status" value="3"/>
</dbReference>
<feature type="compositionally biased region" description="Acidic residues" evidence="19">
    <location>
        <begin position="992"/>
        <end position="1003"/>
    </location>
</feature>
<dbReference type="Pfam" id="PF08295">
    <property type="entry name" value="Sin3_corepress"/>
    <property type="match status" value="1"/>
</dbReference>
<evidence type="ECO:0000256" key="3">
    <source>
        <dbReference type="ARBA" id="ARBA00022499"/>
    </source>
</evidence>
<dbReference type="FunCoup" id="E2AFC5">
    <property type="interactions" value="1484"/>
</dbReference>
<evidence type="ECO:0000256" key="10">
    <source>
        <dbReference type="ARBA" id="ARBA00023108"/>
    </source>
</evidence>
<keyword evidence="7" id="KW-0007">Acetylation</keyword>
<feature type="compositionally biased region" description="Polar residues" evidence="19">
    <location>
        <begin position="537"/>
        <end position="566"/>
    </location>
</feature>
<proteinExistence type="predicted"/>
<dbReference type="InterPro" id="IPR031693">
    <property type="entry name" value="Sin3_C"/>
</dbReference>
<name>E2AFC5_CAMFO</name>
<feature type="region of interest" description="Disordered" evidence="19">
    <location>
        <begin position="87"/>
        <end position="175"/>
    </location>
</feature>
<dbReference type="OrthoDB" id="10265969at2759"/>
<evidence type="ECO:0000256" key="19">
    <source>
        <dbReference type="SAM" id="MobiDB-lite"/>
    </source>
</evidence>
<dbReference type="Pfam" id="PF02671">
    <property type="entry name" value="PAH"/>
    <property type="match status" value="3"/>
</dbReference>
<feature type="compositionally biased region" description="Gly residues" evidence="19">
    <location>
        <begin position="164"/>
        <end position="173"/>
    </location>
</feature>
<evidence type="ECO:0000256" key="17">
    <source>
        <dbReference type="ARBA" id="ARBA00081271"/>
    </source>
</evidence>
<keyword evidence="2" id="KW-0678">Repressor</keyword>
<keyword evidence="9" id="KW-0175">Coiled coil</keyword>
<protein>
    <recommendedName>
        <fullName evidence="15">Paired amphipathic helix protein Sin3a</fullName>
    </recommendedName>
    <alternativeName>
        <fullName evidence="16">Histone deacetylase complex subunit Sin3a</fullName>
    </alternativeName>
    <alternativeName>
        <fullName evidence="17">Transcriptional corepressor Sin3a</fullName>
    </alternativeName>
</protein>
<dbReference type="FunFam" id="1.20.1160.11:FF:000002">
    <property type="entry name" value="Paired amphipathic helix protein SIN3"/>
    <property type="match status" value="1"/>
</dbReference>
<keyword evidence="11" id="KW-0804">Transcription</keyword>
<feature type="compositionally biased region" description="Polar residues" evidence="19">
    <location>
        <begin position="150"/>
        <end position="163"/>
    </location>
</feature>
<evidence type="ECO:0000256" key="9">
    <source>
        <dbReference type="ARBA" id="ARBA00023054"/>
    </source>
</evidence>
<evidence type="ECO:0000313" key="21">
    <source>
        <dbReference type="EMBL" id="EFN67818.1"/>
    </source>
</evidence>
<dbReference type="PANTHER" id="PTHR12346">
    <property type="entry name" value="SIN3B-RELATED"/>
    <property type="match status" value="1"/>
</dbReference>
<feature type="region of interest" description="Disordered" evidence="19">
    <location>
        <begin position="490"/>
        <end position="581"/>
    </location>
</feature>
<feature type="region of interest" description="Disordered" evidence="19">
    <location>
        <begin position="1"/>
        <end position="27"/>
    </location>
</feature>
<evidence type="ECO:0000259" key="20">
    <source>
        <dbReference type="SMART" id="SM00761"/>
    </source>
</evidence>
<keyword evidence="10" id="KW-0090">Biological rhythms</keyword>
<evidence type="ECO:0000256" key="6">
    <source>
        <dbReference type="ARBA" id="ARBA00022843"/>
    </source>
</evidence>
<dbReference type="PANTHER" id="PTHR12346:SF0">
    <property type="entry name" value="SIN3A, ISOFORM G"/>
    <property type="match status" value="1"/>
</dbReference>
<evidence type="ECO:0000256" key="16">
    <source>
        <dbReference type="ARBA" id="ARBA00075105"/>
    </source>
</evidence>
<dbReference type="InterPro" id="IPR036600">
    <property type="entry name" value="PAH_sf"/>
</dbReference>
<dbReference type="GO" id="GO:0070822">
    <property type="term" value="C:Sin3-type complex"/>
    <property type="evidence" value="ECO:0007669"/>
    <property type="project" value="TreeGrafter"/>
</dbReference>
<keyword evidence="3" id="KW-1017">Isopeptide bond</keyword>
<dbReference type="GO" id="GO:0003714">
    <property type="term" value="F:transcription corepressor activity"/>
    <property type="evidence" value="ECO:0007669"/>
    <property type="project" value="InterPro"/>
</dbReference>
<evidence type="ECO:0000256" key="7">
    <source>
        <dbReference type="ARBA" id="ARBA00022990"/>
    </source>
</evidence>
<evidence type="ECO:0000256" key="15">
    <source>
        <dbReference type="ARBA" id="ARBA00068512"/>
    </source>
</evidence>
<feature type="compositionally biased region" description="Low complexity" evidence="19">
    <location>
        <begin position="89"/>
        <end position="120"/>
    </location>
</feature>
<dbReference type="GO" id="GO:0005730">
    <property type="term" value="C:nucleolus"/>
    <property type="evidence" value="ECO:0007669"/>
    <property type="project" value="UniProtKB-SubCell"/>
</dbReference>
<dbReference type="FunFam" id="1.20.1160.11:FF:000004">
    <property type="entry name" value="Paired amphipathic helix protein Sin3a"/>
    <property type="match status" value="1"/>
</dbReference>
<dbReference type="EMBL" id="GL439108">
    <property type="protein sequence ID" value="EFN67818.1"/>
    <property type="molecule type" value="Genomic_DNA"/>
</dbReference>
<evidence type="ECO:0000313" key="22">
    <source>
        <dbReference type="Proteomes" id="UP000000311"/>
    </source>
</evidence>
<comment type="subcellular location">
    <subcellularLocation>
        <location evidence="1">Nucleus</location>
        <location evidence="1">Nucleolus</location>
    </subcellularLocation>
</comment>
<keyword evidence="8" id="KW-0805">Transcription regulation</keyword>
<evidence type="ECO:0000256" key="5">
    <source>
        <dbReference type="ARBA" id="ARBA00022737"/>
    </source>
</evidence>
<sequence length="1494" mass="166906">MKRIRGLDDVASPPARHSTVSAGSGLGGGGGSLEYHTSSGIGVVVPGQAVRSVASKEMPGSIQFGTAQAQQQYTGAIVVPTAAPSPIKTSGSAGGLSSTCSSSNINTSGGLNSGLSTGNSHTMTSQQPTSGSQNQVHTQQQSTIRHKTHTGNVTPLASTPPGSNQGGGGGGGSQFQRLKVEDALSYLDQVKYKFSDQPQVYNDFLDIMKEFKSQSIDTPGVITRVSHLFKGHPELIVGFNTFLPPGYKIEVQANEQGYAFQVSVSIPSPTATHTATLSQHCTVNVGSPPVASPPTQPAKAPPVLQIMHGSGNIHHTLANSITTNSLTVHAPSPPPVPVYNNSHVSTAQAQAVSQALSQADGVSTGGQTQQSQPVEFNHAINYVNKIKNRFQGQPDKYKRFLEILHTYQKEQRNLKESGHMGGTSSGATSGGKHLTEAEVYSQVAKLFENQEDLLAEFGQFLPDATNQQSSLTNKTTSINDHTAIVKKPIGLKTPYNNSGTISRDLRESGSTAGLERDNRDHRERERERDRSNVRDINSGQKFGHNTGQLKRSPSFSTSATAGNSHHVQYGSGGPPPLKKPKVASMRDVTIAEAGKYGTLNDYAFFDKVRKSLRSQDVYENFLRCLVLFNQEIVSKSELVLLVTPFLGRYPELLRWFKDFLGYLPADSSATTTTNSGNAVGVETFPNSVVRSHQERPQNDLAIEIDYAACKRLGASYCALPKSYIQPKCGGRTQLCKEVLNDTWVSFPTWSEDSTFVTSRKTQYEESIYRCEDERFELDVVIETNAATIRVLEGVHKKMNRMSQEEAQKYKLDDCLGGSSPTIHQRAIKRIYGDKSHDIIEGLKKNPQIAVPIVLRRLKAKEEEWREAQKGFNKIWREQNEKYYLKSLDHQGINFKQNDVKALRSKSLFNEIETIYDERHEQGDDGNGDGQGNHGPHLILPYKDKSVLDDAANLLIHHVKRQTGIHKEDKQRIKLLLKHFIPDLFFHTRQELSDDERDEDDEKEDINVATCNNSQSATSTSSLSGLQANRSKASVSPNTSSISVRTEADIKVPIHALSNDPEEAYTLFMASNNWYLFLRLHHILCERLTKMYDRAVALAEEESKYKQQRKESTAIALRLKPKNEIEIEDYYPAFLDMVKNVLDGNMESTAYEDTLREMFGIHAYIAFTLDKIVTYAVRQLQHLVTDTICQQCMELFQREQRQPKESSGAGGLCATAYMRLSAELSYQRKAEKTMVDENCFKIYIYKKDCKMTVELLDTESDETMDSGCREREREGVTVSEKWSTYVERFSAPAGQASPKDTPALTENEPPTNHPMDGITWNSLGRSSAGLKPIYLYRNINSYRKHVAKLVKEKSLLNANHPERVTESVDAPDIINSDETQCRFNPNSYTMFFIAHKDRFLYKQKSINRARMSHPAVTKRIDSKFHHWHASWISKNCTDTQHRLCQDWLMGRYENLIPHRTRVVTDNDQTRSPYRQYNRFKVERLQSDLLTSEQCV</sequence>
<dbReference type="InterPro" id="IPR039774">
    <property type="entry name" value="Sin3-like"/>
</dbReference>
<dbReference type="InterPro" id="IPR003822">
    <property type="entry name" value="PAH"/>
</dbReference>
<reference evidence="21 22" key="1">
    <citation type="journal article" date="2010" name="Science">
        <title>Genomic comparison of the ants Camponotus floridanus and Harpegnathos saltator.</title>
        <authorList>
            <person name="Bonasio R."/>
            <person name="Zhang G."/>
            <person name="Ye C."/>
            <person name="Mutti N.S."/>
            <person name="Fang X."/>
            <person name="Qin N."/>
            <person name="Donahue G."/>
            <person name="Yang P."/>
            <person name="Li Q."/>
            <person name="Li C."/>
            <person name="Zhang P."/>
            <person name="Huang Z."/>
            <person name="Berger S.L."/>
            <person name="Reinberg D."/>
            <person name="Wang J."/>
            <person name="Liebig J."/>
        </authorList>
    </citation>
    <scope>NUCLEOTIDE SEQUENCE [LARGE SCALE GENOMIC DNA]</scope>
    <source>
        <strain evidence="22">C129</strain>
    </source>
</reference>
<feature type="region of interest" description="Disordered" evidence="19">
    <location>
        <begin position="991"/>
        <end position="1039"/>
    </location>
</feature>
<comment type="subunit">
    <text evidence="14">Interacts with ARID4B, BRMS1L, HCFC1, HDAC1, HDAC2, MXI1, SAP30L, SAP130, SFPQ and TOPORS. Interacts with OGT (via TPRs 1-6); the interaction mediates transcriptional repression in parallel with histone deacetylase. Interacts with BAZ2A, MXD1, MXD3, MXD4, MBD2, DACH1, NCOR1, NR4A2, REST, RLIM, SAP30, SETDB1, SMYD2, and SUDS3. Interacts with PHF12 in a complex composed of HDAC1, PHF12 and SAP30. Interacts with TET1; the interaction recruits SIN3A to gene promoters. The large PER complex involved in the histone deacetylation is composed of at least HDAC1, PER2, SFPQ and SIN3A. Interacts with KLF11. Interacts with PPHLN1. Found in a complex with YY1, GON4L and HDAC1. Interacts (via PAH2) with FOXK1. Interacts with FOXK2. Found in a complex composed of at least SINHCAF, SIN3A, HDAC1, SAP30, RBBP4, OGT and TET1. Interacts with SINHCAF. Interacts with SPHK2.</text>
</comment>
<evidence type="ECO:0000256" key="13">
    <source>
        <dbReference type="ARBA" id="ARBA00056268"/>
    </source>
</evidence>
<keyword evidence="6" id="KW-0832">Ubl conjugation</keyword>
<gene>
    <name evidence="21" type="ORF">EAG_07316</name>
</gene>
<dbReference type="FunFam" id="1.20.1160.11:FF:000001">
    <property type="entry name" value="Paired amphipathic helix protein Sin3"/>
    <property type="match status" value="1"/>
</dbReference>
<keyword evidence="22" id="KW-1185">Reference proteome</keyword>
<keyword evidence="12 18" id="KW-0539">Nucleus</keyword>
<dbReference type="Pfam" id="PF16879">
    <property type="entry name" value="Sin3a_C"/>
    <property type="match status" value="1"/>
</dbReference>
<dbReference type="OMA" id="ANTWCIF"/>
<evidence type="ECO:0000256" key="1">
    <source>
        <dbReference type="ARBA" id="ARBA00004604"/>
    </source>
</evidence>
<dbReference type="Proteomes" id="UP000000311">
    <property type="component" value="Unassembled WGS sequence"/>
</dbReference>
<feature type="compositionally biased region" description="Low complexity" evidence="19">
    <location>
        <begin position="1011"/>
        <end position="1027"/>
    </location>
</feature>
<evidence type="ECO:0000256" key="2">
    <source>
        <dbReference type="ARBA" id="ARBA00022491"/>
    </source>
</evidence>
<dbReference type="GO" id="GO:0000122">
    <property type="term" value="P:negative regulation of transcription by RNA polymerase II"/>
    <property type="evidence" value="ECO:0007669"/>
    <property type="project" value="TreeGrafter"/>
</dbReference>
<evidence type="ECO:0000256" key="14">
    <source>
        <dbReference type="ARBA" id="ARBA00061761"/>
    </source>
</evidence>
<accession>E2AFC5</accession>
<organism evidence="22">
    <name type="scientific">Camponotus floridanus</name>
    <name type="common">Florida carpenter ant</name>
    <dbReference type="NCBI Taxonomy" id="104421"/>
    <lineage>
        <taxon>Eukaryota</taxon>
        <taxon>Metazoa</taxon>
        <taxon>Ecdysozoa</taxon>
        <taxon>Arthropoda</taxon>
        <taxon>Hexapoda</taxon>
        <taxon>Insecta</taxon>
        <taxon>Pterygota</taxon>
        <taxon>Neoptera</taxon>
        <taxon>Endopterygota</taxon>
        <taxon>Hymenoptera</taxon>
        <taxon>Apocrita</taxon>
        <taxon>Aculeata</taxon>
        <taxon>Formicoidea</taxon>
        <taxon>Formicidae</taxon>
        <taxon>Formicinae</taxon>
        <taxon>Camponotus</taxon>
    </lineage>
</organism>
<dbReference type="STRING" id="104421.E2AFC5"/>
<dbReference type="GO" id="GO:0048511">
    <property type="term" value="P:rhythmic process"/>
    <property type="evidence" value="ECO:0007669"/>
    <property type="project" value="UniProtKB-KW"/>
</dbReference>
<feature type="compositionally biased region" description="Polar residues" evidence="19">
    <location>
        <begin position="121"/>
        <end position="143"/>
    </location>
</feature>